<feature type="active site" evidence="6">
    <location>
        <position position="89"/>
    </location>
</feature>
<dbReference type="InterPro" id="IPR001525">
    <property type="entry name" value="C5_MeTfrase"/>
</dbReference>
<evidence type="ECO:0000313" key="9">
    <source>
        <dbReference type="Proteomes" id="UP000466794"/>
    </source>
</evidence>
<evidence type="ECO:0000256" key="3">
    <source>
        <dbReference type="ARBA" id="ARBA00022679"/>
    </source>
</evidence>
<keyword evidence="3 6" id="KW-0808">Transferase</keyword>
<evidence type="ECO:0000256" key="6">
    <source>
        <dbReference type="PROSITE-ProRule" id="PRU01016"/>
    </source>
</evidence>
<evidence type="ECO:0000256" key="5">
    <source>
        <dbReference type="ARBA" id="ARBA00022747"/>
    </source>
</evidence>
<dbReference type="EMBL" id="WRPP01000001">
    <property type="protein sequence ID" value="MVU76449.1"/>
    <property type="molecule type" value="Genomic_DNA"/>
</dbReference>
<dbReference type="PRINTS" id="PR00105">
    <property type="entry name" value="C5METTRFRASE"/>
</dbReference>
<dbReference type="Gene3D" id="3.40.50.150">
    <property type="entry name" value="Vaccinia Virus protein VP39"/>
    <property type="match status" value="1"/>
</dbReference>
<protein>
    <recommendedName>
        <fullName evidence="1">DNA (cytosine-5-)-methyltransferase</fullName>
        <ecNumber evidence="1">2.1.1.37</ecNumber>
    </recommendedName>
</protein>
<keyword evidence="5" id="KW-0680">Restriction system</keyword>
<evidence type="ECO:0000256" key="1">
    <source>
        <dbReference type="ARBA" id="ARBA00011975"/>
    </source>
</evidence>
<keyword evidence="2 6" id="KW-0489">Methyltransferase</keyword>
<reference evidence="8 9" key="1">
    <citation type="submission" date="2019-12" db="EMBL/GenBank/DDBJ databases">
        <title>Nocardia sp. nov. ET3-3 isolated from soil.</title>
        <authorList>
            <person name="Kanchanasin P."/>
            <person name="Tanasupawat S."/>
            <person name="Yuki M."/>
            <person name="Kudo T."/>
        </authorList>
    </citation>
    <scope>NUCLEOTIDE SEQUENCE [LARGE SCALE GENOMIC DNA]</scope>
    <source>
        <strain evidence="8 9">ET3-3</strain>
    </source>
</reference>
<dbReference type="Pfam" id="PF00145">
    <property type="entry name" value="DNA_methylase"/>
    <property type="match status" value="2"/>
</dbReference>
<dbReference type="PROSITE" id="PS51679">
    <property type="entry name" value="SAM_MT_C5"/>
    <property type="match status" value="1"/>
</dbReference>
<dbReference type="InterPro" id="IPR050390">
    <property type="entry name" value="C5-Methyltransferase"/>
</dbReference>
<dbReference type="AlphaFoldDB" id="A0A7K1UQM0"/>
<dbReference type="InterPro" id="IPR029063">
    <property type="entry name" value="SAM-dependent_MTases_sf"/>
</dbReference>
<sequence length="401" mass="44200">MADESTGECLFHNAELPSEVEMIDLFAGPGGLDVAARWLGIKAVGIEHDRDACLTRIDAKLGTRQADVRSLELLDIFPNARILTGGPPCQTYSVAGSGVGRKALDQVVRFMSRMADGEDIEAELESLEDDRTGLVLQPLRWALAAIEKGRPFETIVLEQVPTVLPVWEALATALLKHRYDVRVGIVHTEEFGVPQTRRRAILIACRDRAAHFPKPTHHRYRKGVPRGQGEADRLPWTTMSEALPNRSYEFHVVSNYGTGGDPKLRGRRGSNEPSATVTGKVRRNRIVSKGADQDRLEPKEAGRLQTFPIDYPWAGLDQYQQVGNAVPPRVGAHILAAAVFGEKPEETSLDQAVGGLWESALSGKHDLKREPLPQPDEVDGLFDEHGRPYRVDLDSISAYSA</sequence>
<dbReference type="PANTHER" id="PTHR10629">
    <property type="entry name" value="CYTOSINE-SPECIFIC METHYLTRANSFERASE"/>
    <property type="match status" value="1"/>
</dbReference>
<dbReference type="GO" id="GO:0032259">
    <property type="term" value="P:methylation"/>
    <property type="evidence" value="ECO:0007669"/>
    <property type="project" value="UniProtKB-KW"/>
</dbReference>
<proteinExistence type="inferred from homology"/>
<dbReference type="GO" id="GO:0009307">
    <property type="term" value="P:DNA restriction-modification system"/>
    <property type="evidence" value="ECO:0007669"/>
    <property type="project" value="UniProtKB-KW"/>
</dbReference>
<dbReference type="RefSeq" id="WP_157355234.1">
    <property type="nucleotide sequence ID" value="NZ_WRPP01000001.1"/>
</dbReference>
<dbReference type="PANTHER" id="PTHR10629:SF52">
    <property type="entry name" value="DNA (CYTOSINE-5)-METHYLTRANSFERASE 1"/>
    <property type="match status" value="1"/>
</dbReference>
<comment type="similarity">
    <text evidence="6">Belongs to the class I-like SAM-binding methyltransferase superfamily. C5-methyltransferase family.</text>
</comment>
<gene>
    <name evidence="8" type="ORF">GPX89_04225</name>
</gene>
<keyword evidence="9" id="KW-1185">Reference proteome</keyword>
<feature type="region of interest" description="Disordered" evidence="7">
    <location>
        <begin position="364"/>
        <end position="384"/>
    </location>
</feature>
<evidence type="ECO:0000256" key="2">
    <source>
        <dbReference type="ARBA" id="ARBA00022603"/>
    </source>
</evidence>
<dbReference type="GO" id="GO:0003886">
    <property type="term" value="F:DNA (cytosine-5-)-methyltransferase activity"/>
    <property type="evidence" value="ECO:0007669"/>
    <property type="project" value="UniProtKB-EC"/>
</dbReference>
<evidence type="ECO:0000313" key="8">
    <source>
        <dbReference type="EMBL" id="MVU76449.1"/>
    </source>
</evidence>
<evidence type="ECO:0000256" key="7">
    <source>
        <dbReference type="SAM" id="MobiDB-lite"/>
    </source>
</evidence>
<organism evidence="8 9">
    <name type="scientific">Nocardia terrae</name>
    <dbReference type="NCBI Taxonomy" id="2675851"/>
    <lineage>
        <taxon>Bacteria</taxon>
        <taxon>Bacillati</taxon>
        <taxon>Actinomycetota</taxon>
        <taxon>Actinomycetes</taxon>
        <taxon>Mycobacteriales</taxon>
        <taxon>Nocardiaceae</taxon>
        <taxon>Nocardia</taxon>
    </lineage>
</organism>
<evidence type="ECO:0000256" key="4">
    <source>
        <dbReference type="ARBA" id="ARBA00022691"/>
    </source>
</evidence>
<dbReference type="EC" id="2.1.1.37" evidence="1"/>
<dbReference type="GO" id="GO:0044027">
    <property type="term" value="P:negative regulation of gene expression via chromosomal CpG island methylation"/>
    <property type="evidence" value="ECO:0007669"/>
    <property type="project" value="TreeGrafter"/>
</dbReference>
<dbReference type="Proteomes" id="UP000466794">
    <property type="component" value="Unassembled WGS sequence"/>
</dbReference>
<dbReference type="Gene3D" id="3.90.120.10">
    <property type="entry name" value="DNA Methylase, subunit A, domain 2"/>
    <property type="match status" value="1"/>
</dbReference>
<dbReference type="GO" id="GO:0003677">
    <property type="term" value="F:DNA binding"/>
    <property type="evidence" value="ECO:0007669"/>
    <property type="project" value="TreeGrafter"/>
</dbReference>
<name>A0A7K1UQM0_9NOCA</name>
<comment type="caution">
    <text evidence="8">The sequence shown here is derived from an EMBL/GenBank/DDBJ whole genome shotgun (WGS) entry which is preliminary data.</text>
</comment>
<accession>A0A7K1UQM0</accession>
<dbReference type="SUPFAM" id="SSF53335">
    <property type="entry name" value="S-adenosyl-L-methionine-dependent methyltransferases"/>
    <property type="match status" value="1"/>
</dbReference>
<keyword evidence="4 6" id="KW-0949">S-adenosyl-L-methionine</keyword>